<organism evidence="1 2">
    <name type="scientific">Xylanibacter ruminicola</name>
    <name type="common">Prevotella ruminicola</name>
    <dbReference type="NCBI Taxonomy" id="839"/>
    <lineage>
        <taxon>Bacteria</taxon>
        <taxon>Pseudomonadati</taxon>
        <taxon>Bacteroidota</taxon>
        <taxon>Bacteroidia</taxon>
        <taxon>Bacteroidales</taxon>
        <taxon>Prevotellaceae</taxon>
        <taxon>Xylanibacter</taxon>
    </lineage>
</organism>
<sequence length="134" mass="16027">MEYIKRTYKDVKGDFLYKIGKAQLFGESDWVGISQQGIYLADKNGSLGFFEWNWIKEIYFSSELEVIYIFFYDLDSILNKVICQAKFWFKMFYIKSKYSEKSMIWGLQDTEQPDAIFDVVQYIESNNFCKITRV</sequence>
<evidence type="ECO:0000313" key="2">
    <source>
        <dbReference type="Proteomes" id="UP000887097"/>
    </source>
</evidence>
<reference evidence="1" key="1">
    <citation type="submission" date="2021-08" db="EMBL/GenBank/DDBJ databases">
        <title>Prevotella lacticifex sp. nov., isolated from rumen of cow.</title>
        <authorList>
            <person name="Shinkai T."/>
            <person name="Ikeyama N."/>
            <person name="Kumagai M."/>
            <person name="Ohmori H."/>
            <person name="Sakamoto M."/>
            <person name="Ohkuma M."/>
            <person name="Mitsumori M."/>
        </authorList>
    </citation>
    <scope>NUCLEOTIDE SEQUENCE</scope>
    <source>
        <strain evidence="1">JCM 8259</strain>
    </source>
</reference>
<dbReference type="AlphaFoldDB" id="A0AA37MM17"/>
<name>A0AA37MM17_XYLRU</name>
<accession>A0AA37MM17</accession>
<dbReference type="GeneID" id="31501558"/>
<dbReference type="Proteomes" id="UP000887097">
    <property type="component" value="Unassembled WGS sequence"/>
</dbReference>
<dbReference type="RefSeq" id="WP_041386112.1">
    <property type="nucleotide sequence ID" value="NZ_BPTT01000001.1"/>
</dbReference>
<proteinExistence type="predicted"/>
<comment type="caution">
    <text evidence="1">The sequence shown here is derived from an EMBL/GenBank/DDBJ whole genome shotgun (WGS) entry which is preliminary data.</text>
</comment>
<evidence type="ECO:0000313" key="1">
    <source>
        <dbReference type="EMBL" id="GJG34431.1"/>
    </source>
</evidence>
<dbReference type="EMBL" id="BPTT01000001">
    <property type="protein sequence ID" value="GJG34431.1"/>
    <property type="molecule type" value="Genomic_DNA"/>
</dbReference>
<protein>
    <submittedName>
        <fullName evidence="1">Uncharacterized protein</fullName>
    </submittedName>
</protein>
<gene>
    <name evidence="1" type="ORF">PRMUPPPA20_25400</name>
</gene>